<name>A0ABD1QYL4_9LAMI</name>
<reference evidence="3" key="1">
    <citation type="submission" date="2024-07" db="EMBL/GenBank/DDBJ databases">
        <title>Two chromosome-level genome assemblies of Korean endemic species Abeliophyllum distichum and Forsythia ovata (Oleaceae).</title>
        <authorList>
            <person name="Jang H."/>
        </authorList>
    </citation>
    <scope>NUCLEOTIDE SEQUENCE [LARGE SCALE GENOMIC DNA]</scope>
</reference>
<gene>
    <name evidence="2" type="ORF">Adt_34261</name>
</gene>
<dbReference type="EMBL" id="JBFOLK010000010">
    <property type="protein sequence ID" value="KAL2481295.1"/>
    <property type="molecule type" value="Genomic_DNA"/>
</dbReference>
<proteinExistence type="predicted"/>
<dbReference type="AlphaFoldDB" id="A0ABD1QYL4"/>
<sequence length="304" mass="34663">MLTNTFNLPSGDDFSPSPCPSSSSSVNNRQISSCENHVSVPFMKITDAKNKIVPDNQSNEEGKDRKGDPNFPSQTIKILGVTIPVSNNKEKDDVLKEHNLEINQKDCTETSQLSSNRKSKATEFNDYLSSENNTTNTVAFSQVQEFNSDQTSLDGSPTIMRRRIRGLEIVEQVEVPHEDSIIMGDEVIPYVHHQNPIIMGAEIIEQVQFDQPENPVIMGAEIIQHVEVQPEDPNHWTIRKFLTKSDINRSSRFLIGRNEVLRHIAPFFTDNPSEFCQNNERIYTIVYDDQYTYWAHVDTCKMEN</sequence>
<comment type="caution">
    <text evidence="2">The sequence shown here is derived from an EMBL/GenBank/DDBJ whole genome shotgun (WGS) entry which is preliminary data.</text>
</comment>
<organism evidence="2 3">
    <name type="scientific">Abeliophyllum distichum</name>
    <dbReference type="NCBI Taxonomy" id="126358"/>
    <lineage>
        <taxon>Eukaryota</taxon>
        <taxon>Viridiplantae</taxon>
        <taxon>Streptophyta</taxon>
        <taxon>Embryophyta</taxon>
        <taxon>Tracheophyta</taxon>
        <taxon>Spermatophyta</taxon>
        <taxon>Magnoliopsida</taxon>
        <taxon>eudicotyledons</taxon>
        <taxon>Gunneridae</taxon>
        <taxon>Pentapetalae</taxon>
        <taxon>asterids</taxon>
        <taxon>lamiids</taxon>
        <taxon>Lamiales</taxon>
        <taxon>Oleaceae</taxon>
        <taxon>Forsythieae</taxon>
        <taxon>Abeliophyllum</taxon>
    </lineage>
</organism>
<feature type="region of interest" description="Disordered" evidence="1">
    <location>
        <begin position="48"/>
        <end position="75"/>
    </location>
</feature>
<evidence type="ECO:0000313" key="3">
    <source>
        <dbReference type="Proteomes" id="UP001604336"/>
    </source>
</evidence>
<dbReference type="Proteomes" id="UP001604336">
    <property type="component" value="Unassembled WGS sequence"/>
</dbReference>
<protein>
    <submittedName>
        <fullName evidence="2">Uncharacterized protein</fullName>
    </submittedName>
</protein>
<accession>A0ABD1QYL4</accession>
<keyword evidence="3" id="KW-1185">Reference proteome</keyword>
<feature type="region of interest" description="Disordered" evidence="1">
    <location>
        <begin position="1"/>
        <end position="30"/>
    </location>
</feature>
<evidence type="ECO:0000313" key="2">
    <source>
        <dbReference type="EMBL" id="KAL2481295.1"/>
    </source>
</evidence>
<evidence type="ECO:0000256" key="1">
    <source>
        <dbReference type="SAM" id="MobiDB-lite"/>
    </source>
</evidence>